<sequence>PLQGLVYEDERALPLASGPLAPMLEFVSAQTGLPIVAVGGGAGLGRVPQV</sequence>
<dbReference type="AlphaFoldDB" id="A0ABD0PEC4"/>
<organism evidence="1 2">
    <name type="scientific">Cirrhinus mrigala</name>
    <name type="common">Mrigala</name>
    <dbReference type="NCBI Taxonomy" id="683832"/>
    <lineage>
        <taxon>Eukaryota</taxon>
        <taxon>Metazoa</taxon>
        <taxon>Chordata</taxon>
        <taxon>Craniata</taxon>
        <taxon>Vertebrata</taxon>
        <taxon>Euteleostomi</taxon>
        <taxon>Actinopterygii</taxon>
        <taxon>Neopterygii</taxon>
        <taxon>Teleostei</taxon>
        <taxon>Ostariophysi</taxon>
        <taxon>Cypriniformes</taxon>
        <taxon>Cyprinidae</taxon>
        <taxon>Labeoninae</taxon>
        <taxon>Labeonini</taxon>
        <taxon>Cirrhinus</taxon>
    </lineage>
</organism>
<protein>
    <submittedName>
        <fullName evidence="1">Uncharacterized protein</fullName>
    </submittedName>
</protein>
<dbReference type="Gene3D" id="3.40.50.2300">
    <property type="match status" value="1"/>
</dbReference>
<feature type="non-terminal residue" evidence="1">
    <location>
        <position position="1"/>
    </location>
</feature>
<gene>
    <name evidence="1" type="ORF">M9458_032735</name>
</gene>
<name>A0ABD0PEC4_CIRMR</name>
<reference evidence="1 2" key="1">
    <citation type="submission" date="2024-05" db="EMBL/GenBank/DDBJ databases">
        <title>Genome sequencing and assembly of Indian major carp, Cirrhinus mrigala (Hamilton, 1822).</title>
        <authorList>
            <person name="Mohindra V."/>
            <person name="Chowdhury L.M."/>
            <person name="Lal K."/>
            <person name="Jena J.K."/>
        </authorList>
    </citation>
    <scope>NUCLEOTIDE SEQUENCE [LARGE SCALE GENOMIC DNA]</scope>
    <source>
        <strain evidence="1">CM1030</strain>
        <tissue evidence="1">Blood</tissue>
    </source>
</reference>
<dbReference type="EMBL" id="JAMKFB020000016">
    <property type="protein sequence ID" value="KAL0172424.1"/>
    <property type="molecule type" value="Genomic_DNA"/>
</dbReference>
<dbReference type="Proteomes" id="UP001529510">
    <property type="component" value="Unassembled WGS sequence"/>
</dbReference>
<keyword evidence="2" id="KW-1185">Reference proteome</keyword>
<evidence type="ECO:0000313" key="1">
    <source>
        <dbReference type="EMBL" id="KAL0172424.1"/>
    </source>
</evidence>
<proteinExistence type="predicted"/>
<accession>A0ABD0PEC4</accession>
<evidence type="ECO:0000313" key="2">
    <source>
        <dbReference type="Proteomes" id="UP001529510"/>
    </source>
</evidence>
<comment type="caution">
    <text evidence="1">The sequence shown here is derived from an EMBL/GenBank/DDBJ whole genome shotgun (WGS) entry which is preliminary data.</text>
</comment>